<accession>A0ABQ7B4L5</accession>
<name>A0ABQ7B4L5_BRACR</name>
<sequence length="89" mass="9530">MVALIQMEKGIRLVGFGVVAMGKSRHRSVVLVLSVDLSVDGFGTMRKAIGTKPALMWVLTSSIESENCEPVLFELPEVVGLEAAMVVAN</sequence>
<comment type="caution">
    <text evidence="1">The sequence shown here is derived from an EMBL/GenBank/DDBJ whole genome shotgun (WGS) entry which is preliminary data.</text>
</comment>
<dbReference type="Proteomes" id="UP000266723">
    <property type="component" value="Unassembled WGS sequence"/>
</dbReference>
<protein>
    <submittedName>
        <fullName evidence="1">Uncharacterized protein</fullName>
    </submittedName>
</protein>
<evidence type="ECO:0000313" key="1">
    <source>
        <dbReference type="EMBL" id="KAF3521229.1"/>
    </source>
</evidence>
<proteinExistence type="predicted"/>
<organism evidence="1 2">
    <name type="scientific">Brassica cretica</name>
    <name type="common">Mustard</name>
    <dbReference type="NCBI Taxonomy" id="69181"/>
    <lineage>
        <taxon>Eukaryota</taxon>
        <taxon>Viridiplantae</taxon>
        <taxon>Streptophyta</taxon>
        <taxon>Embryophyta</taxon>
        <taxon>Tracheophyta</taxon>
        <taxon>Spermatophyta</taxon>
        <taxon>Magnoliopsida</taxon>
        <taxon>eudicotyledons</taxon>
        <taxon>Gunneridae</taxon>
        <taxon>Pentapetalae</taxon>
        <taxon>rosids</taxon>
        <taxon>malvids</taxon>
        <taxon>Brassicales</taxon>
        <taxon>Brassicaceae</taxon>
        <taxon>Brassiceae</taxon>
        <taxon>Brassica</taxon>
    </lineage>
</organism>
<evidence type="ECO:0000313" key="2">
    <source>
        <dbReference type="Proteomes" id="UP000266723"/>
    </source>
</evidence>
<dbReference type="EMBL" id="QGKV02001556">
    <property type="protein sequence ID" value="KAF3521229.1"/>
    <property type="molecule type" value="Genomic_DNA"/>
</dbReference>
<gene>
    <name evidence="1" type="ORF">DY000_02059472</name>
</gene>
<keyword evidence="2" id="KW-1185">Reference proteome</keyword>
<reference evidence="1 2" key="1">
    <citation type="journal article" date="2020" name="BMC Genomics">
        <title>Intraspecific diversification of the crop wild relative Brassica cretica Lam. using demographic model selection.</title>
        <authorList>
            <person name="Kioukis A."/>
            <person name="Michalopoulou V.A."/>
            <person name="Briers L."/>
            <person name="Pirintsos S."/>
            <person name="Studholme D.J."/>
            <person name="Pavlidis P."/>
            <person name="Sarris P.F."/>
        </authorList>
    </citation>
    <scope>NUCLEOTIDE SEQUENCE [LARGE SCALE GENOMIC DNA]</scope>
    <source>
        <strain evidence="2">cv. PFS-1207/04</strain>
    </source>
</reference>